<name>A0A1H2WBB2_9PSEU</name>
<evidence type="ECO:0000256" key="6">
    <source>
        <dbReference type="ARBA" id="ARBA00023194"/>
    </source>
</evidence>
<dbReference type="PROSITE" id="PS00606">
    <property type="entry name" value="KS3_1"/>
    <property type="match status" value="1"/>
</dbReference>
<dbReference type="PANTHER" id="PTHR43775">
    <property type="entry name" value="FATTY ACID SYNTHASE"/>
    <property type="match status" value="1"/>
</dbReference>
<dbReference type="InterPro" id="IPR036736">
    <property type="entry name" value="ACP-like_sf"/>
</dbReference>
<dbReference type="CDD" id="cd00833">
    <property type="entry name" value="PKS"/>
    <property type="match status" value="1"/>
</dbReference>
<sequence length="1071" mass="113793">MEAAYSARDRHDVAIVGMACRFPGARDVNDYWNLLKDPKPQFATVPHSRWRPESFAGDDQYSSCTDRMAALPDVGFFDAEHYGIPPRRARMMDPQHRLLVDLAREAIQDAGWEKSGFNRTDTSVIMGLSESGYREISAVNVRLRQLAGGEFGKAITEPGLAEAAAAIDGFHGSALSGVLLNMGPAAVSSVFDLHGESYALDSACSSGLASVANAVFALRDGRCEIALAGAAQLQLTPDLMVGLSRIGALSRTGECRPFDRRADGFVLGEGAGVLVLRRLADARAAGDRIYAVIRGIGLSNDGLVKGGMTPQATGQLLALRRAYTDADVSPGSVGYLEAHGTGTTVGDRVEIEALRALRADGAAEASFGAVKSIVGHSLNAAGIAGLIKTALVVHKGQIVPQPDYSAATGLGLDEAGLRIPREQAAWTGRRVAGVSAFGFGGTNAHLVLEQAPEQEHVLGEPTREVLVLSARDRAGLVRHAREVANALADERPPLRAVANTLAKRVLFEEQLAVTADSLPEAIEKLTAASVSLESGETPPAVPTPQPTDGPLCTLPPTPLRPKDYWIVDTTKQERPVPEAPADDVLSLVLEEVAGTSAFPVEDLDEGLRLVADLGLDSLLLAELDLRLRKRIPGVPDTADFSDRDLTIGELATLITGEPKRPAPPAAPMVQMADLPEVLALDERIDGYLRAGFSNPYFRIHDGIVGSKTVVDGKEYLSFSGYNYLGLAGHPAVAKAVCAAVERYGTSVSGSRVLSGERQLTLDLERALAGLLGTEDCVALVSGHATNVTTIGHLLGKEDLVVHDALAHDSILQGCALSGATRRPFAHNDLDALEHILRGTRDRFRRVLIAVEGAYSMDGDLVRLPGVIELKRKYGAMLMVDEAHSLGTVGRSGGGVGEFYGVDRSDVDLWMGTLSKSLASCGGYLAGSARLVRWLKYTLPGFSYSVGLTPANAAAALAAVELIGAEPWRLTGLRRNAELFLKLAKESGIDTGPAADSPIVPCVVGDSNRTLQLANTLFEQGILVDPILYPAVDEAQTRLRFFVTSEHTEREIEHAAAVLASSVRLVSARCDR</sequence>
<dbReference type="PROSITE" id="PS00599">
    <property type="entry name" value="AA_TRANSFER_CLASS_2"/>
    <property type="match status" value="1"/>
</dbReference>
<dbReference type="InterPro" id="IPR032821">
    <property type="entry name" value="PKS_assoc"/>
</dbReference>
<dbReference type="InterPro" id="IPR001917">
    <property type="entry name" value="Aminotrans_II_pyridoxalP_BS"/>
</dbReference>
<dbReference type="Pfam" id="PF00109">
    <property type="entry name" value="ketoacyl-synt"/>
    <property type="match status" value="1"/>
</dbReference>
<feature type="region of interest" description="Disordered" evidence="7">
    <location>
        <begin position="531"/>
        <end position="550"/>
    </location>
</feature>
<dbReference type="Gene3D" id="3.90.1150.10">
    <property type="entry name" value="Aspartate Aminotransferase, domain 1"/>
    <property type="match status" value="1"/>
</dbReference>
<dbReference type="InterPro" id="IPR018201">
    <property type="entry name" value="Ketoacyl_synth_AS"/>
</dbReference>
<dbReference type="InterPro" id="IPR050091">
    <property type="entry name" value="PKS_NRPS_Biosynth_Enz"/>
</dbReference>
<keyword evidence="3" id="KW-0597">Phosphoprotein</keyword>
<feature type="domain" description="Ketosynthase family 3 (KS3)" evidence="9">
    <location>
        <begin position="10"/>
        <end position="450"/>
    </location>
</feature>
<dbReference type="PANTHER" id="PTHR43775:SF37">
    <property type="entry name" value="SI:DKEY-61P9.11"/>
    <property type="match status" value="1"/>
</dbReference>
<dbReference type="SUPFAM" id="SSF47336">
    <property type="entry name" value="ACP-like"/>
    <property type="match status" value="1"/>
</dbReference>
<evidence type="ECO:0000256" key="3">
    <source>
        <dbReference type="ARBA" id="ARBA00022553"/>
    </source>
</evidence>
<dbReference type="Gene3D" id="3.40.640.10">
    <property type="entry name" value="Type I PLP-dependent aspartate aminotransferase-like (Major domain)"/>
    <property type="match status" value="1"/>
</dbReference>
<dbReference type="InterPro" id="IPR004839">
    <property type="entry name" value="Aminotransferase_I/II_large"/>
</dbReference>
<evidence type="ECO:0000259" key="8">
    <source>
        <dbReference type="PROSITE" id="PS50075"/>
    </source>
</evidence>
<keyword evidence="6" id="KW-0045">Antibiotic biosynthesis</keyword>
<dbReference type="GO" id="GO:0017000">
    <property type="term" value="P:antibiotic biosynthetic process"/>
    <property type="evidence" value="ECO:0007669"/>
    <property type="project" value="UniProtKB-KW"/>
</dbReference>
<dbReference type="CDD" id="cd06454">
    <property type="entry name" value="KBL_like"/>
    <property type="match status" value="1"/>
</dbReference>
<dbReference type="PROSITE" id="PS50075">
    <property type="entry name" value="CARRIER"/>
    <property type="match status" value="1"/>
</dbReference>
<dbReference type="GO" id="GO:0030170">
    <property type="term" value="F:pyridoxal phosphate binding"/>
    <property type="evidence" value="ECO:0007669"/>
    <property type="project" value="InterPro"/>
</dbReference>
<dbReference type="Pfam" id="PF02801">
    <property type="entry name" value="Ketoacyl-synt_C"/>
    <property type="match status" value="1"/>
</dbReference>
<dbReference type="Proteomes" id="UP000199515">
    <property type="component" value="Unassembled WGS sequence"/>
</dbReference>
<dbReference type="GO" id="GO:0005737">
    <property type="term" value="C:cytoplasm"/>
    <property type="evidence" value="ECO:0007669"/>
    <property type="project" value="TreeGrafter"/>
</dbReference>
<evidence type="ECO:0000259" key="9">
    <source>
        <dbReference type="PROSITE" id="PS52004"/>
    </source>
</evidence>
<dbReference type="Gene3D" id="3.40.47.10">
    <property type="match status" value="1"/>
</dbReference>
<evidence type="ECO:0000256" key="1">
    <source>
        <dbReference type="ARBA" id="ARBA00001933"/>
    </source>
</evidence>
<dbReference type="InterPro" id="IPR015424">
    <property type="entry name" value="PyrdxlP-dep_Trfase"/>
</dbReference>
<dbReference type="SMART" id="SM00825">
    <property type="entry name" value="PKS_KS"/>
    <property type="match status" value="1"/>
</dbReference>
<reference evidence="10 11" key="1">
    <citation type="submission" date="2016-10" db="EMBL/GenBank/DDBJ databases">
        <authorList>
            <person name="de Groot N.N."/>
        </authorList>
    </citation>
    <scope>NUCLEOTIDE SEQUENCE [LARGE SCALE GENOMIC DNA]</scope>
    <source>
        <strain evidence="10 11">CPCC 202699</strain>
    </source>
</reference>
<dbReference type="GO" id="GO:0006633">
    <property type="term" value="P:fatty acid biosynthetic process"/>
    <property type="evidence" value="ECO:0007669"/>
    <property type="project" value="InterPro"/>
</dbReference>
<dbReference type="SUPFAM" id="SSF53383">
    <property type="entry name" value="PLP-dependent transferases"/>
    <property type="match status" value="1"/>
</dbReference>
<dbReference type="InterPro" id="IPR020841">
    <property type="entry name" value="PKS_Beta-ketoAc_synthase_dom"/>
</dbReference>
<proteinExistence type="predicted"/>
<feature type="domain" description="Carrier" evidence="8">
    <location>
        <begin position="579"/>
        <end position="658"/>
    </location>
</feature>
<feature type="compositionally biased region" description="Pro residues" evidence="7">
    <location>
        <begin position="539"/>
        <end position="550"/>
    </location>
</feature>
<evidence type="ECO:0000256" key="5">
    <source>
        <dbReference type="ARBA" id="ARBA00022898"/>
    </source>
</evidence>
<dbReference type="InterPro" id="IPR009081">
    <property type="entry name" value="PP-bd_ACP"/>
</dbReference>
<dbReference type="GO" id="GO:0071770">
    <property type="term" value="P:DIM/DIP cell wall layer assembly"/>
    <property type="evidence" value="ECO:0007669"/>
    <property type="project" value="TreeGrafter"/>
</dbReference>
<evidence type="ECO:0000256" key="2">
    <source>
        <dbReference type="ARBA" id="ARBA00022450"/>
    </source>
</evidence>
<dbReference type="InterPro" id="IPR015422">
    <property type="entry name" value="PyrdxlP-dep_Trfase_small"/>
</dbReference>
<dbReference type="OrthoDB" id="3651481at2"/>
<dbReference type="EMBL" id="FNON01000001">
    <property type="protein sequence ID" value="SDW77319.1"/>
    <property type="molecule type" value="Genomic_DNA"/>
</dbReference>
<dbReference type="InterPro" id="IPR015421">
    <property type="entry name" value="PyrdxlP-dep_Trfase_major"/>
</dbReference>
<keyword evidence="11" id="KW-1185">Reference proteome</keyword>
<dbReference type="InterPro" id="IPR014031">
    <property type="entry name" value="Ketoacyl_synth_C"/>
</dbReference>
<dbReference type="InterPro" id="IPR016039">
    <property type="entry name" value="Thiolase-like"/>
</dbReference>
<dbReference type="RefSeq" id="WP_091287714.1">
    <property type="nucleotide sequence ID" value="NZ_FNON01000001.1"/>
</dbReference>
<dbReference type="AlphaFoldDB" id="A0A1H2WBB2"/>
<evidence type="ECO:0000313" key="10">
    <source>
        <dbReference type="EMBL" id="SDW77319.1"/>
    </source>
</evidence>
<dbReference type="PROSITE" id="PS52004">
    <property type="entry name" value="KS3_2"/>
    <property type="match status" value="1"/>
</dbReference>
<dbReference type="STRING" id="589385.SAMN05421504_1011468"/>
<dbReference type="SUPFAM" id="SSF53901">
    <property type="entry name" value="Thiolase-like"/>
    <property type="match status" value="1"/>
</dbReference>
<keyword evidence="2" id="KW-0596">Phosphopantetheine</keyword>
<organism evidence="10 11">
    <name type="scientific">Amycolatopsis xylanica</name>
    <dbReference type="NCBI Taxonomy" id="589385"/>
    <lineage>
        <taxon>Bacteria</taxon>
        <taxon>Bacillati</taxon>
        <taxon>Actinomycetota</taxon>
        <taxon>Actinomycetes</taxon>
        <taxon>Pseudonocardiales</taxon>
        <taxon>Pseudonocardiaceae</taxon>
        <taxon>Amycolatopsis</taxon>
    </lineage>
</organism>
<dbReference type="Gene3D" id="3.30.70.3290">
    <property type="match status" value="1"/>
</dbReference>
<dbReference type="InterPro" id="IPR014030">
    <property type="entry name" value="Ketoacyl_synth_N"/>
</dbReference>
<comment type="cofactor">
    <cofactor evidence="1">
        <name>pyridoxal 5'-phosphate</name>
        <dbReference type="ChEBI" id="CHEBI:597326"/>
    </cofactor>
</comment>
<dbReference type="GO" id="GO:0004315">
    <property type="term" value="F:3-oxoacyl-[acyl-carrier-protein] synthase activity"/>
    <property type="evidence" value="ECO:0007669"/>
    <property type="project" value="InterPro"/>
</dbReference>
<keyword evidence="4" id="KW-0808">Transferase</keyword>
<keyword evidence="5" id="KW-0663">Pyridoxal phosphate</keyword>
<dbReference type="GO" id="GO:0005886">
    <property type="term" value="C:plasma membrane"/>
    <property type="evidence" value="ECO:0007669"/>
    <property type="project" value="TreeGrafter"/>
</dbReference>
<dbReference type="GO" id="GO:0004312">
    <property type="term" value="F:fatty acid synthase activity"/>
    <property type="evidence" value="ECO:0007669"/>
    <property type="project" value="TreeGrafter"/>
</dbReference>
<accession>A0A1H2WBB2</accession>
<evidence type="ECO:0000256" key="4">
    <source>
        <dbReference type="ARBA" id="ARBA00022679"/>
    </source>
</evidence>
<dbReference type="Pfam" id="PF16197">
    <property type="entry name" value="KAsynt_C_assoc"/>
    <property type="match status" value="1"/>
</dbReference>
<evidence type="ECO:0000256" key="7">
    <source>
        <dbReference type="SAM" id="MobiDB-lite"/>
    </source>
</evidence>
<dbReference type="Gene3D" id="1.10.1200.10">
    <property type="entry name" value="ACP-like"/>
    <property type="match status" value="1"/>
</dbReference>
<protein>
    <submittedName>
        <fullName evidence="10">8-amino-7-oxononanoate synthase</fullName>
    </submittedName>
</protein>
<dbReference type="Pfam" id="PF00155">
    <property type="entry name" value="Aminotran_1_2"/>
    <property type="match status" value="1"/>
</dbReference>
<gene>
    <name evidence="10" type="ORF">SAMN05421504_1011468</name>
</gene>
<evidence type="ECO:0000313" key="11">
    <source>
        <dbReference type="Proteomes" id="UP000199515"/>
    </source>
</evidence>